<evidence type="ECO:0000313" key="2">
    <source>
        <dbReference type="EMBL" id="RZI02306.1"/>
    </source>
</evidence>
<dbReference type="Proteomes" id="UP000595942">
    <property type="component" value="Chromosome"/>
</dbReference>
<dbReference type="Proteomes" id="UP000293854">
    <property type="component" value="Unassembled WGS sequence"/>
</dbReference>
<organism evidence="2 3">
    <name type="scientific">Staphylococcus condimenti</name>
    <dbReference type="NCBI Taxonomy" id="70255"/>
    <lineage>
        <taxon>Bacteria</taxon>
        <taxon>Bacillati</taxon>
        <taxon>Bacillota</taxon>
        <taxon>Bacilli</taxon>
        <taxon>Bacillales</taxon>
        <taxon>Staphylococcaceae</taxon>
        <taxon>Staphylococcus</taxon>
    </lineage>
</organism>
<evidence type="ECO:0000313" key="4">
    <source>
        <dbReference type="Proteomes" id="UP000595942"/>
    </source>
</evidence>
<dbReference type="OrthoDB" id="1645729at2"/>
<dbReference type="EMBL" id="CP068073">
    <property type="protein sequence ID" value="QQS83345.1"/>
    <property type="molecule type" value="Genomic_DNA"/>
</dbReference>
<dbReference type="InterPro" id="IPR035903">
    <property type="entry name" value="HesB-like_dom_sf"/>
</dbReference>
<protein>
    <submittedName>
        <fullName evidence="2">Uncharacterized protein</fullName>
    </submittedName>
</protein>
<evidence type="ECO:0000313" key="3">
    <source>
        <dbReference type="Proteomes" id="UP000293854"/>
    </source>
</evidence>
<reference evidence="1 4" key="2">
    <citation type="submission" date="2021-01" db="EMBL/GenBank/DDBJ databases">
        <title>FDA dAtabase for Regulatory Grade micrObial Sequences (FDA-ARGOS): Supporting development and validation of Infectious Disease Dx tests.</title>
        <authorList>
            <person name="Sproer C."/>
            <person name="Gronow S."/>
            <person name="Severitt S."/>
            <person name="Schroder I."/>
            <person name="Tallon L."/>
            <person name="Sadzewicz L."/>
            <person name="Zhao X."/>
            <person name="Boylan J."/>
            <person name="Ott S."/>
            <person name="Bowen H."/>
            <person name="Vavikolanu K."/>
            <person name="Mehta A."/>
            <person name="Aluvathingal J."/>
            <person name="Nadendla S."/>
            <person name="Lowell S."/>
            <person name="Myers T."/>
            <person name="Yan Y."/>
            <person name="Sichtig H."/>
        </authorList>
    </citation>
    <scope>NUCLEOTIDE SEQUENCE [LARGE SCALE GENOMIC DNA]</scope>
    <source>
        <strain evidence="1 4">FDAARGOS_1148</strain>
    </source>
</reference>
<proteinExistence type="predicted"/>
<keyword evidence="4" id="KW-1185">Reference proteome</keyword>
<name>A0A143P8K7_9STAP</name>
<dbReference type="KEGG" id="scv:A4G25_02505"/>
<dbReference type="SUPFAM" id="SSF89360">
    <property type="entry name" value="HesB-like domain"/>
    <property type="match status" value="1"/>
</dbReference>
<dbReference type="EMBL" id="RQTE01000107">
    <property type="protein sequence ID" value="RZI02306.1"/>
    <property type="molecule type" value="Genomic_DNA"/>
</dbReference>
<dbReference type="GeneID" id="93726721"/>
<dbReference type="AlphaFoldDB" id="A0A143P8K7"/>
<dbReference type="RefSeq" id="WP_047131156.1">
    <property type="nucleotide sequence ID" value="NZ_CP015114.1"/>
</dbReference>
<sequence>MEFKLTDNAVKWFKDEFELPQSDKAIKFFVRYGGEKQLKQGFSPAFNIDNKSDQAVEIGFEQDFNGVDVIIAEKDLWYFDGEDLTIDVDNRDEIEFVHNNASHAS</sequence>
<gene>
    <name evidence="2" type="ORF">EIG99_06605</name>
    <name evidence="1" type="ORF">I6J05_03205</name>
</gene>
<reference evidence="2 3" key="1">
    <citation type="submission" date="2018-11" db="EMBL/GenBank/DDBJ databases">
        <title>Genomic profiling of Staphylococcus species from a Poultry farm system in KwaZulu-Natal, South Africa.</title>
        <authorList>
            <person name="Amoako D.G."/>
            <person name="Somboro A.M."/>
            <person name="Abia A.L.K."/>
            <person name="Bester L.A."/>
            <person name="Essack S.Y."/>
        </authorList>
    </citation>
    <scope>NUCLEOTIDE SEQUENCE [LARGE SCALE GENOMIC DNA]</scope>
    <source>
        <strain evidence="2 3">SA11</strain>
    </source>
</reference>
<accession>A0A143P8K7</accession>
<evidence type="ECO:0000313" key="1">
    <source>
        <dbReference type="EMBL" id="QQS83345.1"/>
    </source>
</evidence>